<evidence type="ECO:0000313" key="2">
    <source>
        <dbReference type="EMBL" id="TWI35148.1"/>
    </source>
</evidence>
<name>A0A562NSG2_9RHOB</name>
<organism evidence="2 3">
    <name type="scientific">Paracoccus sulfuroxidans</name>
    <dbReference type="NCBI Taxonomy" id="384678"/>
    <lineage>
        <taxon>Bacteria</taxon>
        <taxon>Pseudomonadati</taxon>
        <taxon>Pseudomonadota</taxon>
        <taxon>Alphaproteobacteria</taxon>
        <taxon>Rhodobacterales</taxon>
        <taxon>Paracoccaceae</taxon>
        <taxon>Paracoccus</taxon>
    </lineage>
</organism>
<reference evidence="2 3" key="1">
    <citation type="journal article" date="2015" name="Stand. Genomic Sci.">
        <title>Genomic Encyclopedia of Bacterial and Archaeal Type Strains, Phase III: the genomes of soil and plant-associated and newly described type strains.</title>
        <authorList>
            <person name="Whitman W.B."/>
            <person name="Woyke T."/>
            <person name="Klenk H.P."/>
            <person name="Zhou Y."/>
            <person name="Lilburn T.G."/>
            <person name="Beck B.J."/>
            <person name="De Vos P."/>
            <person name="Vandamme P."/>
            <person name="Eisen J.A."/>
            <person name="Garrity G."/>
            <person name="Hugenholtz P."/>
            <person name="Kyrpides N.C."/>
        </authorList>
    </citation>
    <scope>NUCLEOTIDE SEQUENCE [LARGE SCALE GENOMIC DNA]</scope>
    <source>
        <strain evidence="2 3">CGMCC 1.5364</strain>
    </source>
</reference>
<feature type="chain" id="PRO_5022151846" description="DUF2059 domain-containing protein" evidence="1">
    <location>
        <begin position="25"/>
        <end position="332"/>
    </location>
</feature>
<protein>
    <recommendedName>
        <fullName evidence="4">DUF2059 domain-containing protein</fullName>
    </recommendedName>
</protein>
<sequence>MARFSRVILAFSAILSGSAPSLFAKPADMEVWAPQMANAFVQLLQPEASAETRQKIEQEMVELGGAYSENEMFADRMPQAFVQAASLAHDGSVPATRGVMYDLARIILVNGADMSGKPEDSFETLRIWNAADPIREEFLPGMGLAQSDIDALDRLRALDVAGGYNAMPPANSSEELIVTAWRGMTNDVDKVFPTKLNAYVDGVEANWDKLSPEEQKRAVSIFTAEDFPKPELTKKMLGADDYVFWLGTVLLPMSDEEEKASKELVHLVDNGVFSGPMEKPLTDLIVAMRQKQSAGGGDLSGATLQLFRLNNYGAAMGEMHSWEAYRYGTMGY</sequence>
<comment type="caution">
    <text evidence="2">The sequence shown here is derived from an EMBL/GenBank/DDBJ whole genome shotgun (WGS) entry which is preliminary data.</text>
</comment>
<proteinExistence type="predicted"/>
<evidence type="ECO:0000313" key="3">
    <source>
        <dbReference type="Proteomes" id="UP000316225"/>
    </source>
</evidence>
<dbReference type="Proteomes" id="UP000316225">
    <property type="component" value="Unassembled WGS sequence"/>
</dbReference>
<evidence type="ECO:0008006" key="4">
    <source>
        <dbReference type="Google" id="ProtNLM"/>
    </source>
</evidence>
<gene>
    <name evidence="2" type="ORF">IQ24_01657</name>
</gene>
<dbReference type="AlphaFoldDB" id="A0A562NSG2"/>
<feature type="signal peptide" evidence="1">
    <location>
        <begin position="1"/>
        <end position="24"/>
    </location>
</feature>
<accession>A0A562NSG2</accession>
<keyword evidence="1" id="KW-0732">Signal</keyword>
<dbReference type="EMBL" id="VLKU01000004">
    <property type="protein sequence ID" value="TWI35148.1"/>
    <property type="molecule type" value="Genomic_DNA"/>
</dbReference>
<evidence type="ECO:0000256" key="1">
    <source>
        <dbReference type="SAM" id="SignalP"/>
    </source>
</evidence>
<keyword evidence="3" id="KW-1185">Reference proteome</keyword>